<keyword evidence="1 2" id="KW-0103">Bromodomain</keyword>
<protein>
    <recommendedName>
        <fullName evidence="4">Bromo domain-containing protein</fullName>
    </recommendedName>
</protein>
<evidence type="ECO:0000256" key="3">
    <source>
        <dbReference type="SAM" id="MobiDB-lite"/>
    </source>
</evidence>
<gene>
    <name evidence="5" type="ORF">BSTOLATCC_MIC49335</name>
</gene>
<dbReference type="Gene3D" id="1.20.920.10">
    <property type="entry name" value="Bromodomain-like"/>
    <property type="match status" value="1"/>
</dbReference>
<feature type="domain" description="Bromo" evidence="4">
    <location>
        <begin position="101"/>
        <end position="173"/>
    </location>
</feature>
<accession>A0AAU9JS60</accession>
<evidence type="ECO:0000256" key="1">
    <source>
        <dbReference type="ARBA" id="ARBA00023117"/>
    </source>
</evidence>
<reference evidence="5" key="1">
    <citation type="submission" date="2021-09" db="EMBL/GenBank/DDBJ databases">
        <authorList>
            <consortium name="AG Swart"/>
            <person name="Singh M."/>
            <person name="Singh A."/>
            <person name="Seah K."/>
            <person name="Emmerich C."/>
        </authorList>
    </citation>
    <scope>NUCLEOTIDE SEQUENCE</scope>
    <source>
        <strain evidence="5">ATCC30299</strain>
    </source>
</reference>
<feature type="compositionally biased region" description="Basic and acidic residues" evidence="3">
    <location>
        <begin position="40"/>
        <end position="53"/>
    </location>
</feature>
<evidence type="ECO:0000256" key="2">
    <source>
        <dbReference type="PROSITE-ProRule" id="PRU00035"/>
    </source>
</evidence>
<name>A0AAU9JS60_9CILI</name>
<dbReference type="InterPro" id="IPR036427">
    <property type="entry name" value="Bromodomain-like_sf"/>
</dbReference>
<dbReference type="InterPro" id="IPR001487">
    <property type="entry name" value="Bromodomain"/>
</dbReference>
<evidence type="ECO:0000313" key="6">
    <source>
        <dbReference type="Proteomes" id="UP001162131"/>
    </source>
</evidence>
<dbReference type="SUPFAM" id="SSF47370">
    <property type="entry name" value="Bromodomain"/>
    <property type="match status" value="1"/>
</dbReference>
<dbReference type="SMART" id="SM00297">
    <property type="entry name" value="BROMO"/>
    <property type="match status" value="1"/>
</dbReference>
<dbReference type="PROSITE" id="PS50014">
    <property type="entry name" value="BROMODOMAIN_2"/>
    <property type="match status" value="1"/>
</dbReference>
<proteinExistence type="predicted"/>
<evidence type="ECO:0000313" key="5">
    <source>
        <dbReference type="EMBL" id="CAG9329714.1"/>
    </source>
</evidence>
<organism evidence="5 6">
    <name type="scientific">Blepharisma stoltei</name>
    <dbReference type="NCBI Taxonomy" id="1481888"/>
    <lineage>
        <taxon>Eukaryota</taxon>
        <taxon>Sar</taxon>
        <taxon>Alveolata</taxon>
        <taxon>Ciliophora</taxon>
        <taxon>Postciliodesmatophora</taxon>
        <taxon>Heterotrichea</taxon>
        <taxon>Heterotrichida</taxon>
        <taxon>Blepharismidae</taxon>
        <taxon>Blepharisma</taxon>
    </lineage>
</organism>
<sequence length="320" mass="37212">MALTRRRASEPPSEIFSLPISHLSKLNKLLPAGFKLEGTAIKDPESPSTDSEKKKYKKRSRSRQKERIRINTYSEWTDRDVGLKMGGEAARRCYEIIQNLKMHILVAPFLQPVDPVALNLPDYLEIIQDPIDISTVERNLKAGLYSNSMQFATDMRRIWLNSFTYNAVDSDMFYITLEMATYFERQFKDLEGVLFCPGTEIKKMPREKLVVKEYMNKPMTLQEKKVLGANIKKLGKEQKEKVKLIAGLDKSGKSKLNLTTLSPTICRELEKFVKLSYQASLHRNRQRNLLGLKRQFHSDFCYGLSDKRMKNHHNEDMEYY</sequence>
<dbReference type="PROSITE" id="PS00633">
    <property type="entry name" value="BROMODOMAIN_1"/>
    <property type="match status" value="1"/>
</dbReference>
<dbReference type="Pfam" id="PF00439">
    <property type="entry name" value="Bromodomain"/>
    <property type="match status" value="1"/>
</dbReference>
<dbReference type="AlphaFoldDB" id="A0AAU9JS60"/>
<dbReference type="EMBL" id="CAJZBQ010000048">
    <property type="protein sequence ID" value="CAG9329714.1"/>
    <property type="molecule type" value="Genomic_DNA"/>
</dbReference>
<dbReference type="PANTHER" id="PTHR45926">
    <property type="entry name" value="OSJNBA0053K19.4 PROTEIN"/>
    <property type="match status" value="1"/>
</dbReference>
<feature type="region of interest" description="Disordered" evidence="3">
    <location>
        <begin position="39"/>
        <end position="64"/>
    </location>
</feature>
<dbReference type="InterPro" id="IPR018359">
    <property type="entry name" value="Bromodomain_CS"/>
</dbReference>
<evidence type="ECO:0000259" key="4">
    <source>
        <dbReference type="PROSITE" id="PS50014"/>
    </source>
</evidence>
<dbReference type="PRINTS" id="PR00503">
    <property type="entry name" value="BROMODOMAIN"/>
</dbReference>
<keyword evidence="6" id="KW-1185">Reference proteome</keyword>
<comment type="caution">
    <text evidence="5">The sequence shown here is derived from an EMBL/GenBank/DDBJ whole genome shotgun (WGS) entry which is preliminary data.</text>
</comment>
<dbReference type="Proteomes" id="UP001162131">
    <property type="component" value="Unassembled WGS sequence"/>
</dbReference>